<dbReference type="GO" id="GO:0007266">
    <property type="term" value="P:Rho protein signal transduction"/>
    <property type="evidence" value="ECO:0007669"/>
    <property type="project" value="TreeGrafter"/>
</dbReference>
<reference evidence="1" key="1">
    <citation type="submission" date="2025-08" db="UniProtKB">
        <authorList>
            <consortium name="Ensembl"/>
        </authorList>
    </citation>
    <scope>IDENTIFICATION</scope>
</reference>
<sequence>LLVYFLLIKKFDHTFSDFRNLGIKQLCLLCFQLLDKSKQWWKVRNSRGEEGYVPNNVFTLQNSKRAGRMTDRRMSCFHNRLWRLLSSQRSPNQQR</sequence>
<proteinExistence type="predicted"/>
<dbReference type="GO" id="GO:0031982">
    <property type="term" value="C:vesicle"/>
    <property type="evidence" value="ECO:0007669"/>
    <property type="project" value="TreeGrafter"/>
</dbReference>
<dbReference type="GO" id="GO:0035023">
    <property type="term" value="P:regulation of Rho protein signal transduction"/>
    <property type="evidence" value="ECO:0007669"/>
    <property type="project" value="TreeGrafter"/>
</dbReference>
<protein>
    <recommendedName>
        <fullName evidence="3">SH3 domain-containing protein</fullName>
    </recommendedName>
</protein>
<dbReference type="Gene3D" id="2.30.30.40">
    <property type="entry name" value="SH3 Domains"/>
    <property type="match status" value="1"/>
</dbReference>
<dbReference type="Proteomes" id="UP000261560">
    <property type="component" value="Unplaced"/>
</dbReference>
<dbReference type="PANTHER" id="PTHR12287:SF22">
    <property type="entry name" value="EPIDERMAL GROWTH FACTOR RECEPTOR KINASE SUBSTRATE 8-LIKE PROTEIN 3"/>
    <property type="match status" value="1"/>
</dbReference>
<dbReference type="PANTHER" id="PTHR12287">
    <property type="entry name" value="EPIDERMAL GROWTH FACTOR RECEPTOR KINASE SUBSTRATE EPS8-RELATED PROTEIN"/>
    <property type="match status" value="1"/>
</dbReference>
<name>A0A3B3C5K3_ORYME</name>
<dbReference type="InterPro" id="IPR036028">
    <property type="entry name" value="SH3-like_dom_sf"/>
</dbReference>
<accession>A0A3B3C5K3</accession>
<dbReference type="Ensembl" id="ENSOMET00000020634.1">
    <property type="protein sequence ID" value="ENSOMEP00000013095.1"/>
    <property type="gene ID" value="ENSOMEG00000014552.1"/>
</dbReference>
<keyword evidence="2" id="KW-1185">Reference proteome</keyword>
<organism evidence="1 2">
    <name type="scientific">Oryzias melastigma</name>
    <name type="common">Marine medaka</name>
    <dbReference type="NCBI Taxonomy" id="30732"/>
    <lineage>
        <taxon>Eukaryota</taxon>
        <taxon>Metazoa</taxon>
        <taxon>Chordata</taxon>
        <taxon>Craniata</taxon>
        <taxon>Vertebrata</taxon>
        <taxon>Euteleostomi</taxon>
        <taxon>Actinopterygii</taxon>
        <taxon>Neopterygii</taxon>
        <taxon>Teleostei</taxon>
        <taxon>Neoteleostei</taxon>
        <taxon>Acanthomorphata</taxon>
        <taxon>Ovalentaria</taxon>
        <taxon>Atherinomorphae</taxon>
        <taxon>Beloniformes</taxon>
        <taxon>Adrianichthyidae</taxon>
        <taxon>Oryziinae</taxon>
        <taxon>Oryzias</taxon>
    </lineage>
</organism>
<evidence type="ECO:0008006" key="3">
    <source>
        <dbReference type="Google" id="ProtNLM"/>
    </source>
</evidence>
<dbReference type="SUPFAM" id="SSF50044">
    <property type="entry name" value="SH3-domain"/>
    <property type="match status" value="1"/>
</dbReference>
<reference evidence="1" key="2">
    <citation type="submission" date="2025-09" db="UniProtKB">
        <authorList>
            <consortium name="Ensembl"/>
        </authorList>
    </citation>
    <scope>IDENTIFICATION</scope>
</reference>
<evidence type="ECO:0000313" key="2">
    <source>
        <dbReference type="Proteomes" id="UP000261560"/>
    </source>
</evidence>
<dbReference type="InterPro" id="IPR039801">
    <property type="entry name" value="EPS8-like"/>
</dbReference>
<dbReference type="GO" id="GO:0032587">
    <property type="term" value="C:ruffle membrane"/>
    <property type="evidence" value="ECO:0007669"/>
    <property type="project" value="TreeGrafter"/>
</dbReference>
<dbReference type="GO" id="GO:1900029">
    <property type="term" value="P:positive regulation of ruffle assembly"/>
    <property type="evidence" value="ECO:0007669"/>
    <property type="project" value="TreeGrafter"/>
</dbReference>
<dbReference type="PaxDb" id="30732-ENSOMEP00000013095"/>
<evidence type="ECO:0000313" key="1">
    <source>
        <dbReference type="Ensembl" id="ENSOMEP00000013095.1"/>
    </source>
</evidence>
<dbReference type="GO" id="GO:0003779">
    <property type="term" value="F:actin binding"/>
    <property type="evidence" value="ECO:0007669"/>
    <property type="project" value="TreeGrafter"/>
</dbReference>
<dbReference type="AlphaFoldDB" id="A0A3B3C5K3"/>